<evidence type="ECO:0000313" key="4">
    <source>
        <dbReference type="EMBL" id="TLD00990.1"/>
    </source>
</evidence>
<feature type="compositionally biased region" description="Basic and acidic residues" evidence="1">
    <location>
        <begin position="54"/>
        <end position="72"/>
    </location>
</feature>
<dbReference type="AlphaFoldDB" id="A0A4U8Q7S9"/>
<dbReference type="Proteomes" id="UP000306509">
    <property type="component" value="Unassembled WGS sequence"/>
</dbReference>
<sequence precursor="true">MKHKFIRSMLCVITVAAALGISGCSTAKTDSKASDKAQQQKNSQTASTEAEYTDEQKEQFIDTRTNKKEKGPQLVKYKIDKQETTLIQGNDKTGENITTDIPQVESLEENTYQVDQMIQDELESGNYTFEEPFVIQNPYQNAPLTAFVVYTGDQEASVRVTVKGKDEEHNIVDTLDAATQHKVPIVGLYADTDNEVLLEELDADGKVIKSSTINIETESLPDELKDVVKLEEKTTVSAMGLMIVTGGGAPYLYGFDSNGDIRWYLLNKPGASFGGYPLTNGHFLIEAEDTLMPTCGKPRAAQFHEIDLMGRVYQDYFFNSGSHHEIKEKEPNGNLLVLSDSGSGYVQDLLQEYDRKTGEIVKELDLKELFKDSGYVSKSDWAHTNTFSYDAKTESVLVNPRNLHSAVKINWSTNEIEWILGNPQFWEGTGLEDKVLQPEGEVQWHYQPHTVYQLDEDLDGNPDTIHVMMFDNHYAANRKVDYFDDTGYSYVKSYTIDPQKMTVVQDHVYECDRSQVTSNFLFDGAMSRVFAVCAYAGDSDSGLYGRVIEYDYESGEKLNQYYIDHNFYRGYSIKVDLNSCIDDVNVSDSYLKGTLRIPVEVNEKAEAPTDTLSSDEMKEMSVSLYKDILLFRAQNHAFTQVILAGKDHTYVYDISDLKTKSETKFVYSVPIPLGKLSPDEYEIYVMWQDRYVSIDQSFTIK</sequence>
<keyword evidence="4" id="KW-0808">Transferase</keyword>
<name>A0A4U8Q7S9_9FIRM</name>
<dbReference type="RefSeq" id="WP_044293027.1">
    <property type="nucleotide sequence ID" value="NZ_JTGN01000001.1"/>
</dbReference>
<gene>
    <name evidence="4" type="ORF">DSM106044_02191</name>
</gene>
<evidence type="ECO:0000313" key="5">
    <source>
        <dbReference type="Proteomes" id="UP000306509"/>
    </source>
</evidence>
<keyword evidence="2" id="KW-0732">Signal</keyword>
<feature type="compositionally biased region" description="Polar residues" evidence="1">
    <location>
        <begin position="36"/>
        <end position="50"/>
    </location>
</feature>
<protein>
    <submittedName>
        <fullName evidence="4">Arylsulfotransferase (ASST)</fullName>
    </submittedName>
</protein>
<dbReference type="InterPro" id="IPR038477">
    <property type="entry name" value="ASST_N_sf"/>
</dbReference>
<feature type="region of interest" description="Disordered" evidence="1">
    <location>
        <begin position="27"/>
        <end position="72"/>
    </location>
</feature>
<dbReference type="GO" id="GO:0004062">
    <property type="term" value="F:aryl sulfotransferase activity"/>
    <property type="evidence" value="ECO:0007669"/>
    <property type="project" value="InterPro"/>
</dbReference>
<keyword evidence="5" id="KW-1185">Reference proteome</keyword>
<evidence type="ECO:0000256" key="2">
    <source>
        <dbReference type="SAM" id="SignalP"/>
    </source>
</evidence>
<feature type="signal peptide" evidence="2">
    <location>
        <begin position="1"/>
        <end position="27"/>
    </location>
</feature>
<reference evidence="4 5" key="1">
    <citation type="journal article" date="2019" name="Anaerobe">
        <title>Detection of Robinsoniella peoriensis in multiple bone samples of a trauma patient.</title>
        <authorList>
            <person name="Schrottner P."/>
            <person name="Hartwich K."/>
            <person name="Bunk B."/>
            <person name="Schober I."/>
            <person name="Helbig S."/>
            <person name="Rudolph W.W."/>
            <person name="Gunzer F."/>
        </authorList>
    </citation>
    <scope>NUCLEOTIDE SEQUENCE [LARGE SCALE GENOMIC DNA]</scope>
    <source>
        <strain evidence="4 5">DSM 106044</strain>
    </source>
</reference>
<dbReference type="Pfam" id="PF17425">
    <property type="entry name" value="Arylsulfotran_N"/>
    <property type="match status" value="1"/>
</dbReference>
<dbReference type="PROSITE" id="PS51257">
    <property type="entry name" value="PROKAR_LIPOPROTEIN"/>
    <property type="match status" value="1"/>
</dbReference>
<organism evidence="4 5">
    <name type="scientific">Robinsoniella peoriensis</name>
    <dbReference type="NCBI Taxonomy" id="180332"/>
    <lineage>
        <taxon>Bacteria</taxon>
        <taxon>Bacillati</taxon>
        <taxon>Bacillota</taxon>
        <taxon>Clostridia</taxon>
        <taxon>Lachnospirales</taxon>
        <taxon>Lachnospiraceae</taxon>
        <taxon>Robinsoniella</taxon>
    </lineage>
</organism>
<feature type="domain" description="Arylsulfotransferase N-terminal" evidence="3">
    <location>
        <begin position="134"/>
        <end position="218"/>
    </location>
</feature>
<comment type="caution">
    <text evidence="4">The sequence shown here is derived from an EMBL/GenBank/DDBJ whole genome shotgun (WGS) entry which is preliminary data.</text>
</comment>
<dbReference type="Gene3D" id="2.60.40.3100">
    <property type="entry name" value="Arylsulphate sulphotransferase monomer, N-terminal domain"/>
    <property type="match status" value="1"/>
</dbReference>
<dbReference type="InterPro" id="IPR010262">
    <property type="entry name" value="Arylsulfotransferase_bact"/>
</dbReference>
<accession>A0A4U8Q7S9</accession>
<proteinExistence type="predicted"/>
<feature type="chain" id="PRO_5039540605" evidence="2">
    <location>
        <begin position="28"/>
        <end position="701"/>
    </location>
</feature>
<dbReference type="STRING" id="180332.GCA_000797495_03905"/>
<dbReference type="Pfam" id="PF05935">
    <property type="entry name" value="Arylsulfotrans"/>
    <property type="match status" value="1"/>
</dbReference>
<evidence type="ECO:0000259" key="3">
    <source>
        <dbReference type="Pfam" id="PF17425"/>
    </source>
</evidence>
<dbReference type="InterPro" id="IPR035391">
    <property type="entry name" value="Arylsulfotran_N"/>
</dbReference>
<evidence type="ECO:0000256" key="1">
    <source>
        <dbReference type="SAM" id="MobiDB-lite"/>
    </source>
</evidence>
<dbReference type="EMBL" id="QGQD01000045">
    <property type="protein sequence ID" value="TLD00990.1"/>
    <property type="molecule type" value="Genomic_DNA"/>
</dbReference>